<protein>
    <recommendedName>
        <fullName evidence="1">Reverse transcriptase domain-containing protein</fullName>
    </recommendedName>
</protein>
<dbReference type="PROSITE" id="PS50878">
    <property type="entry name" value="RT_POL"/>
    <property type="match status" value="1"/>
</dbReference>
<evidence type="ECO:0000259" key="1">
    <source>
        <dbReference type="PROSITE" id="PS50878"/>
    </source>
</evidence>
<accession>A0AAV8VMB9</accession>
<dbReference type="PANTHER" id="PTHR19446">
    <property type="entry name" value="REVERSE TRANSCRIPTASES"/>
    <property type="match status" value="1"/>
</dbReference>
<comment type="caution">
    <text evidence="2">The sequence shown here is derived from an EMBL/GenBank/DDBJ whole genome shotgun (WGS) entry which is preliminary data.</text>
</comment>
<dbReference type="GO" id="GO:0071897">
    <property type="term" value="P:DNA biosynthetic process"/>
    <property type="evidence" value="ECO:0007669"/>
    <property type="project" value="UniProtKB-ARBA"/>
</dbReference>
<dbReference type="InterPro" id="IPR000477">
    <property type="entry name" value="RT_dom"/>
</dbReference>
<gene>
    <name evidence="2" type="ORF">NQ315_008240</name>
</gene>
<dbReference type="Proteomes" id="UP001159042">
    <property type="component" value="Unassembled WGS sequence"/>
</dbReference>
<evidence type="ECO:0000313" key="3">
    <source>
        <dbReference type="Proteomes" id="UP001159042"/>
    </source>
</evidence>
<evidence type="ECO:0000313" key="2">
    <source>
        <dbReference type="EMBL" id="KAJ8915353.1"/>
    </source>
</evidence>
<dbReference type="SUPFAM" id="SSF56672">
    <property type="entry name" value="DNA/RNA polymerases"/>
    <property type="match status" value="1"/>
</dbReference>
<keyword evidence="3" id="KW-1185">Reference proteome</keyword>
<name>A0AAV8VMB9_9CUCU</name>
<reference evidence="2 3" key="1">
    <citation type="journal article" date="2023" name="Insect Mol. Biol.">
        <title>Genome sequencing provides insights into the evolution of gene families encoding plant cell wall-degrading enzymes in longhorned beetles.</title>
        <authorList>
            <person name="Shin N.R."/>
            <person name="Okamura Y."/>
            <person name="Kirsch R."/>
            <person name="Pauchet Y."/>
        </authorList>
    </citation>
    <scope>NUCLEOTIDE SEQUENCE [LARGE SCALE GENOMIC DNA]</scope>
    <source>
        <strain evidence="2">EAD_L_NR</strain>
    </source>
</reference>
<dbReference type="Pfam" id="PF00078">
    <property type="entry name" value="RVT_1"/>
    <property type="match status" value="1"/>
</dbReference>
<organism evidence="2 3">
    <name type="scientific">Exocentrus adspersus</name>
    <dbReference type="NCBI Taxonomy" id="1586481"/>
    <lineage>
        <taxon>Eukaryota</taxon>
        <taxon>Metazoa</taxon>
        <taxon>Ecdysozoa</taxon>
        <taxon>Arthropoda</taxon>
        <taxon>Hexapoda</taxon>
        <taxon>Insecta</taxon>
        <taxon>Pterygota</taxon>
        <taxon>Neoptera</taxon>
        <taxon>Endopterygota</taxon>
        <taxon>Coleoptera</taxon>
        <taxon>Polyphaga</taxon>
        <taxon>Cucujiformia</taxon>
        <taxon>Chrysomeloidea</taxon>
        <taxon>Cerambycidae</taxon>
        <taxon>Lamiinae</taxon>
        <taxon>Acanthocinini</taxon>
        <taxon>Exocentrus</taxon>
    </lineage>
</organism>
<dbReference type="InterPro" id="IPR043502">
    <property type="entry name" value="DNA/RNA_pol_sf"/>
</dbReference>
<dbReference type="AlphaFoldDB" id="A0AAV8VMB9"/>
<sequence length="454" mass="51390">MVEVKVKLNFYQRNMRELVSLSHDPYRIVEGYLLRKKEKLLRDLSGIMPASSYLTGRSIKSGTLVRTLSAGVPQGSVLGPTLWNVLFDGVFSVALPEQTCLFGYADDIAVMVEGDNLDRLTDGANDALKALVEWLEDRHLDVAPEKSEAVMVKGPKNVPIRAHIEIKGRMIDIKKTVKYLVVIIDWQGYFGPHVRYVCHKASDRAASLSRLLPNIGGPSCEKRRIVMAVIHSIILYAASIWAGATAIKCYKNLLESTQRKGLLRVCCAYRTASTAAVQVITGVPPMDLLVTERAKLFNAAENREELSSKEARAQTLAEWERRWRAHEGTAQWTKRLITDLLPWIECKFRRTDYFLTQFLTGHGCFNTYLERIGKRANDLCDQCQAVDTPEHALFQCEQYEGDRVRVELELGQRLSAGSVLRVMIESQQNWNMVHNWVRAVLSRKVSLDRVRGGR</sequence>
<dbReference type="EMBL" id="JANEYG010000054">
    <property type="protein sequence ID" value="KAJ8915353.1"/>
    <property type="molecule type" value="Genomic_DNA"/>
</dbReference>
<proteinExistence type="predicted"/>
<feature type="domain" description="Reverse transcriptase" evidence="1">
    <location>
        <begin position="1"/>
        <end position="184"/>
    </location>
</feature>